<reference evidence="1" key="2">
    <citation type="submission" date="2020-06" db="EMBL/GenBank/DDBJ databases">
        <title>Helianthus annuus Genome sequencing and assembly Release 2.</title>
        <authorList>
            <person name="Gouzy J."/>
            <person name="Langlade N."/>
            <person name="Munos S."/>
        </authorList>
    </citation>
    <scope>NUCLEOTIDE SEQUENCE</scope>
    <source>
        <tissue evidence="1">Leaves</tissue>
    </source>
</reference>
<name>A0A9K3NDV7_HELAN</name>
<keyword evidence="2" id="KW-1185">Reference proteome</keyword>
<organism evidence="1 2">
    <name type="scientific">Helianthus annuus</name>
    <name type="common">Common sunflower</name>
    <dbReference type="NCBI Taxonomy" id="4232"/>
    <lineage>
        <taxon>Eukaryota</taxon>
        <taxon>Viridiplantae</taxon>
        <taxon>Streptophyta</taxon>
        <taxon>Embryophyta</taxon>
        <taxon>Tracheophyta</taxon>
        <taxon>Spermatophyta</taxon>
        <taxon>Magnoliopsida</taxon>
        <taxon>eudicotyledons</taxon>
        <taxon>Gunneridae</taxon>
        <taxon>Pentapetalae</taxon>
        <taxon>asterids</taxon>
        <taxon>campanulids</taxon>
        <taxon>Asterales</taxon>
        <taxon>Asteraceae</taxon>
        <taxon>Asteroideae</taxon>
        <taxon>Heliantheae alliance</taxon>
        <taxon>Heliantheae</taxon>
        <taxon>Helianthus</taxon>
    </lineage>
</organism>
<gene>
    <name evidence="1" type="ORF">HanXRQr2_Chr08g0353221</name>
</gene>
<proteinExistence type="predicted"/>
<reference evidence="1" key="1">
    <citation type="journal article" date="2017" name="Nature">
        <title>The sunflower genome provides insights into oil metabolism, flowering and Asterid evolution.</title>
        <authorList>
            <person name="Badouin H."/>
            <person name="Gouzy J."/>
            <person name="Grassa C.J."/>
            <person name="Murat F."/>
            <person name="Staton S.E."/>
            <person name="Cottret L."/>
            <person name="Lelandais-Briere C."/>
            <person name="Owens G.L."/>
            <person name="Carrere S."/>
            <person name="Mayjonade B."/>
            <person name="Legrand L."/>
            <person name="Gill N."/>
            <person name="Kane N.C."/>
            <person name="Bowers J.E."/>
            <person name="Hubner S."/>
            <person name="Bellec A."/>
            <person name="Berard A."/>
            <person name="Berges H."/>
            <person name="Blanchet N."/>
            <person name="Boniface M.C."/>
            <person name="Brunel D."/>
            <person name="Catrice O."/>
            <person name="Chaidir N."/>
            <person name="Claudel C."/>
            <person name="Donnadieu C."/>
            <person name="Faraut T."/>
            <person name="Fievet G."/>
            <person name="Helmstetter N."/>
            <person name="King M."/>
            <person name="Knapp S.J."/>
            <person name="Lai Z."/>
            <person name="Le Paslier M.C."/>
            <person name="Lippi Y."/>
            <person name="Lorenzon L."/>
            <person name="Mandel J.R."/>
            <person name="Marage G."/>
            <person name="Marchand G."/>
            <person name="Marquand E."/>
            <person name="Bret-Mestries E."/>
            <person name="Morien E."/>
            <person name="Nambeesan S."/>
            <person name="Nguyen T."/>
            <person name="Pegot-Espagnet P."/>
            <person name="Pouilly N."/>
            <person name="Raftis F."/>
            <person name="Sallet E."/>
            <person name="Schiex T."/>
            <person name="Thomas J."/>
            <person name="Vandecasteele C."/>
            <person name="Vares D."/>
            <person name="Vear F."/>
            <person name="Vautrin S."/>
            <person name="Crespi M."/>
            <person name="Mangin B."/>
            <person name="Burke J.M."/>
            <person name="Salse J."/>
            <person name="Munos S."/>
            <person name="Vincourt P."/>
            <person name="Rieseberg L.H."/>
            <person name="Langlade N.B."/>
        </authorList>
    </citation>
    <scope>NUCLEOTIDE SEQUENCE</scope>
    <source>
        <tissue evidence="1">Leaves</tissue>
    </source>
</reference>
<sequence>MEVARWWKQEWRNKHVTKRTRKIASDSAVAYGYGRRLRLQLPQNTTAVGQKRLAVKE</sequence>
<comment type="caution">
    <text evidence="1">The sequence shown here is derived from an EMBL/GenBank/DDBJ whole genome shotgun (WGS) entry which is preliminary data.</text>
</comment>
<dbReference type="AlphaFoldDB" id="A0A9K3NDV7"/>
<evidence type="ECO:0000313" key="2">
    <source>
        <dbReference type="Proteomes" id="UP000215914"/>
    </source>
</evidence>
<protein>
    <submittedName>
        <fullName evidence="1">Uncharacterized protein</fullName>
    </submittedName>
</protein>
<evidence type="ECO:0000313" key="1">
    <source>
        <dbReference type="EMBL" id="KAF5796579.1"/>
    </source>
</evidence>
<dbReference type="Gramene" id="mRNA:HanXRQr2_Chr08g0353221">
    <property type="protein sequence ID" value="CDS:HanXRQr2_Chr08g0353221.1"/>
    <property type="gene ID" value="HanXRQr2_Chr08g0353221"/>
</dbReference>
<accession>A0A9K3NDV7</accession>
<dbReference type="Proteomes" id="UP000215914">
    <property type="component" value="Unassembled WGS sequence"/>
</dbReference>
<dbReference type="EMBL" id="MNCJ02000323">
    <property type="protein sequence ID" value="KAF5796579.1"/>
    <property type="molecule type" value="Genomic_DNA"/>
</dbReference>